<comment type="subcellular location">
    <subcellularLocation>
        <location evidence="1">Nucleus</location>
    </subcellularLocation>
</comment>
<evidence type="ECO:0000256" key="6">
    <source>
        <dbReference type="ARBA" id="ARBA00022840"/>
    </source>
</evidence>
<dbReference type="GO" id="GO:0005634">
    <property type="term" value="C:nucleus"/>
    <property type="evidence" value="ECO:0007669"/>
    <property type="project" value="UniProtKB-SubCell"/>
</dbReference>
<evidence type="ECO:0000256" key="7">
    <source>
        <dbReference type="ARBA" id="ARBA00023242"/>
    </source>
</evidence>
<dbReference type="SUPFAM" id="SSF52540">
    <property type="entry name" value="P-loop containing nucleoside triphosphate hydrolases"/>
    <property type="match status" value="1"/>
</dbReference>
<dbReference type="InterPro" id="IPR041048">
    <property type="entry name" value="RuvB-like_C"/>
</dbReference>
<dbReference type="Gene3D" id="1.10.8.60">
    <property type="match status" value="1"/>
</dbReference>
<dbReference type="FunFam" id="1.10.8.60:FF:000010">
    <property type="entry name" value="RuvB-like helicase"/>
    <property type="match status" value="1"/>
</dbReference>
<organism evidence="9 10">
    <name type="scientific">Paramuricea clavata</name>
    <name type="common">Red gorgonian</name>
    <name type="synonym">Violescent sea-whip</name>
    <dbReference type="NCBI Taxonomy" id="317549"/>
    <lineage>
        <taxon>Eukaryota</taxon>
        <taxon>Metazoa</taxon>
        <taxon>Cnidaria</taxon>
        <taxon>Anthozoa</taxon>
        <taxon>Octocorallia</taxon>
        <taxon>Malacalcyonacea</taxon>
        <taxon>Plexauridae</taxon>
        <taxon>Paramuricea</taxon>
    </lineage>
</organism>
<sequence length="150" mass="16851">MLDIECFTYLHRALESSLAPIVIFATNRGSCTVRGTEIISPHGIPLDLLDRVMIIRTMPYALEETVQILRIRAQIEGIQIDEESLQSLGETGTKTTLRYAVQLLTPAHFLARINGREIINKGDIDETNELFFDAKSSAKLLAEQGDKYMK</sequence>
<evidence type="ECO:0000256" key="3">
    <source>
        <dbReference type="ARBA" id="ARBA00022741"/>
    </source>
</evidence>
<keyword evidence="8" id="KW-0804">Transcription</keyword>
<keyword evidence="7 8" id="KW-0539">Nucleus</keyword>
<dbReference type="InterPro" id="IPR027417">
    <property type="entry name" value="P-loop_NTPase"/>
</dbReference>
<dbReference type="GO" id="GO:0003678">
    <property type="term" value="F:DNA helicase activity"/>
    <property type="evidence" value="ECO:0007669"/>
    <property type="project" value="UniProtKB-EC"/>
</dbReference>
<dbReference type="InterPro" id="IPR027238">
    <property type="entry name" value="RuvB-like"/>
</dbReference>
<evidence type="ECO:0000256" key="5">
    <source>
        <dbReference type="ARBA" id="ARBA00022806"/>
    </source>
</evidence>
<dbReference type="GO" id="GO:0016787">
    <property type="term" value="F:hydrolase activity"/>
    <property type="evidence" value="ECO:0007669"/>
    <property type="project" value="UniProtKB-KW"/>
</dbReference>
<evidence type="ECO:0000256" key="4">
    <source>
        <dbReference type="ARBA" id="ARBA00022801"/>
    </source>
</evidence>
<dbReference type="AlphaFoldDB" id="A0A7D9EX23"/>
<evidence type="ECO:0000313" key="9">
    <source>
        <dbReference type="EMBL" id="CAB4018958.1"/>
    </source>
</evidence>
<accession>A0A7D9EX23</accession>
<evidence type="ECO:0000313" key="10">
    <source>
        <dbReference type="Proteomes" id="UP001152795"/>
    </source>
</evidence>
<dbReference type="InterPro" id="IPR010339">
    <property type="entry name" value="TIP49_P-loop"/>
</dbReference>
<comment type="catalytic activity">
    <reaction evidence="8">
        <text>ATP + H2O = ADP + phosphate + H(+)</text>
        <dbReference type="Rhea" id="RHEA:13065"/>
        <dbReference type="ChEBI" id="CHEBI:15377"/>
        <dbReference type="ChEBI" id="CHEBI:15378"/>
        <dbReference type="ChEBI" id="CHEBI:30616"/>
        <dbReference type="ChEBI" id="CHEBI:43474"/>
        <dbReference type="ChEBI" id="CHEBI:456216"/>
        <dbReference type="EC" id="3.6.4.12"/>
    </reaction>
</comment>
<keyword evidence="3 8" id="KW-0547">Nucleotide-binding</keyword>
<name>A0A7D9EX23_PARCT</name>
<evidence type="ECO:0000256" key="8">
    <source>
        <dbReference type="RuleBase" id="RU363048"/>
    </source>
</evidence>
<keyword evidence="10" id="KW-1185">Reference proteome</keyword>
<keyword evidence="4 8" id="KW-0378">Hydrolase</keyword>
<dbReference type="EMBL" id="CACRXK020010235">
    <property type="protein sequence ID" value="CAB4018958.1"/>
    <property type="molecule type" value="Genomic_DNA"/>
</dbReference>
<keyword evidence="8" id="KW-0805">Transcription regulation</keyword>
<dbReference type="Pfam" id="PF06068">
    <property type="entry name" value="TIP49"/>
    <property type="match status" value="1"/>
</dbReference>
<reference evidence="9" key="1">
    <citation type="submission" date="2020-04" db="EMBL/GenBank/DDBJ databases">
        <authorList>
            <person name="Alioto T."/>
            <person name="Alioto T."/>
            <person name="Gomez Garrido J."/>
        </authorList>
    </citation>
    <scope>NUCLEOTIDE SEQUENCE</scope>
    <source>
        <strain evidence="9">A484AB</strain>
    </source>
</reference>
<protein>
    <recommendedName>
        <fullName evidence="8">RuvB-like helicase</fullName>
        <ecNumber evidence="8">3.6.4.12</ecNumber>
    </recommendedName>
</protein>
<evidence type="ECO:0000256" key="2">
    <source>
        <dbReference type="ARBA" id="ARBA00007519"/>
    </source>
</evidence>
<dbReference type="Proteomes" id="UP001152795">
    <property type="component" value="Unassembled WGS sequence"/>
</dbReference>
<gene>
    <name evidence="9" type="ORF">PACLA_8A069337</name>
</gene>
<keyword evidence="6 8" id="KW-0067">ATP-binding</keyword>
<comment type="caution">
    <text evidence="9">The sequence shown here is derived from an EMBL/GenBank/DDBJ whole genome shotgun (WGS) entry which is preliminary data.</text>
</comment>
<comment type="similarity">
    <text evidence="2 8">Belongs to the RuvB family.</text>
</comment>
<keyword evidence="5 8" id="KW-0347">Helicase</keyword>
<dbReference type="Gene3D" id="3.40.50.300">
    <property type="entry name" value="P-loop containing nucleotide triphosphate hydrolases"/>
    <property type="match status" value="1"/>
</dbReference>
<evidence type="ECO:0000256" key="1">
    <source>
        <dbReference type="ARBA" id="ARBA00004123"/>
    </source>
</evidence>
<dbReference type="EC" id="3.6.4.12" evidence="8"/>
<dbReference type="GO" id="GO:0005524">
    <property type="term" value="F:ATP binding"/>
    <property type="evidence" value="ECO:0007669"/>
    <property type="project" value="UniProtKB-KW"/>
</dbReference>
<dbReference type="Pfam" id="PF17856">
    <property type="entry name" value="TIP49_C"/>
    <property type="match status" value="1"/>
</dbReference>
<dbReference type="OrthoDB" id="10060499at2759"/>
<dbReference type="PANTHER" id="PTHR11093">
    <property type="entry name" value="RUVB-RELATED REPTIN AND PONTIN"/>
    <property type="match status" value="1"/>
</dbReference>
<proteinExistence type="inferred from homology"/>